<dbReference type="GO" id="GO:0005829">
    <property type="term" value="C:cytosol"/>
    <property type="evidence" value="ECO:0007669"/>
    <property type="project" value="GOC"/>
</dbReference>
<keyword evidence="1" id="KW-0812">Transmembrane</keyword>
<dbReference type="RefSeq" id="XP_002175470.2">
    <property type="nucleotide sequence ID" value="XM_002175434.2"/>
</dbReference>
<organism evidence="3 5">
    <name type="scientific">Schizosaccharomyces japonicus (strain yFS275 / FY16936)</name>
    <name type="common">Fission yeast</name>
    <dbReference type="NCBI Taxonomy" id="402676"/>
    <lineage>
        <taxon>Eukaryota</taxon>
        <taxon>Fungi</taxon>
        <taxon>Dikarya</taxon>
        <taxon>Ascomycota</taxon>
        <taxon>Taphrinomycotina</taxon>
        <taxon>Schizosaccharomycetes</taxon>
        <taxon>Schizosaccharomycetales</taxon>
        <taxon>Schizosaccharomycetaceae</taxon>
        <taxon>Schizosaccharomyces</taxon>
    </lineage>
</organism>
<dbReference type="Pfam" id="PF01266">
    <property type="entry name" value="DAO"/>
    <property type="match status" value="1"/>
</dbReference>
<evidence type="ECO:0000313" key="3">
    <source>
        <dbReference type="EMBL" id="EEB09177.2"/>
    </source>
</evidence>
<evidence type="ECO:0000313" key="5">
    <source>
        <dbReference type="Proteomes" id="UP000001744"/>
    </source>
</evidence>
<dbReference type="JaponicusDB" id="SJAG_04359">
    <property type="gene designation" value="tda3"/>
</dbReference>
<dbReference type="InterPro" id="IPR006076">
    <property type="entry name" value="FAD-dep_OxRdtase"/>
</dbReference>
<dbReference type="Gene3D" id="3.30.9.10">
    <property type="entry name" value="D-Amino Acid Oxidase, subunit A, domain 2"/>
    <property type="match status" value="1"/>
</dbReference>
<keyword evidence="1" id="KW-1133">Transmembrane helix</keyword>
<accession>B6K6M3</accession>
<dbReference type="GO" id="GO:0005770">
    <property type="term" value="C:late endosome"/>
    <property type="evidence" value="ECO:0000318"/>
    <property type="project" value="GO_Central"/>
</dbReference>
<dbReference type="OrthoDB" id="498204at2759"/>
<dbReference type="VEuPathDB" id="FungiDB:SJAG_04359"/>
<dbReference type="InterPro" id="IPR036188">
    <property type="entry name" value="FAD/NAD-bd_sf"/>
</dbReference>
<reference evidence="3 5" key="1">
    <citation type="journal article" date="2011" name="Science">
        <title>Comparative functional genomics of the fission yeasts.</title>
        <authorList>
            <person name="Rhind N."/>
            <person name="Chen Z."/>
            <person name="Yassour M."/>
            <person name="Thompson D.A."/>
            <person name="Haas B.J."/>
            <person name="Habib N."/>
            <person name="Wapinski I."/>
            <person name="Roy S."/>
            <person name="Lin M.F."/>
            <person name="Heiman D.I."/>
            <person name="Young S.K."/>
            <person name="Furuya K."/>
            <person name="Guo Y."/>
            <person name="Pidoux A."/>
            <person name="Chen H.M."/>
            <person name="Robbertse B."/>
            <person name="Goldberg J.M."/>
            <person name="Aoki K."/>
            <person name="Bayne E.H."/>
            <person name="Berlin A.M."/>
            <person name="Desjardins C.A."/>
            <person name="Dobbs E."/>
            <person name="Dukaj L."/>
            <person name="Fan L."/>
            <person name="FitzGerald M.G."/>
            <person name="French C."/>
            <person name="Gujja S."/>
            <person name="Hansen K."/>
            <person name="Keifenheim D."/>
            <person name="Levin J.Z."/>
            <person name="Mosher R.A."/>
            <person name="Mueller C.A."/>
            <person name="Pfiffner J."/>
            <person name="Priest M."/>
            <person name="Russ C."/>
            <person name="Smialowska A."/>
            <person name="Swoboda P."/>
            <person name="Sykes S.M."/>
            <person name="Vaughn M."/>
            <person name="Vengrova S."/>
            <person name="Yoder R."/>
            <person name="Zeng Q."/>
            <person name="Allshire R."/>
            <person name="Baulcombe D."/>
            <person name="Birren B.W."/>
            <person name="Brown W."/>
            <person name="Ekwall K."/>
            <person name="Kellis M."/>
            <person name="Leatherwood J."/>
            <person name="Levin H."/>
            <person name="Margalit H."/>
            <person name="Martienssen R."/>
            <person name="Nieduszynski C.A."/>
            <person name="Spatafora J.W."/>
            <person name="Friedman N."/>
            <person name="Dalgaard J.Z."/>
            <person name="Baumann P."/>
            <person name="Niki H."/>
            <person name="Regev A."/>
            <person name="Nusbaum C."/>
        </authorList>
    </citation>
    <scope>NUCLEOTIDE SEQUENCE [LARGE SCALE GENOMIC DNA]</scope>
    <source>
        <strain evidence="5">yFS275 / FY16936</strain>
    </source>
</reference>
<dbReference type="PANTHER" id="PTHR13847:SF150">
    <property type="entry name" value="OXIDOREDUCTASE TDA3-RELATED"/>
    <property type="match status" value="1"/>
</dbReference>
<dbReference type="GeneID" id="7050912"/>
<protein>
    <submittedName>
        <fullName evidence="3">Cytoplasm protein</fullName>
    </submittedName>
</protein>
<dbReference type="AlphaFoldDB" id="B6K6M3"/>
<keyword evidence="1" id="KW-0472">Membrane</keyword>
<dbReference type="PANTHER" id="PTHR13847">
    <property type="entry name" value="SARCOSINE DEHYDROGENASE-RELATED"/>
    <property type="match status" value="1"/>
</dbReference>
<evidence type="ECO:0000256" key="1">
    <source>
        <dbReference type="SAM" id="Phobius"/>
    </source>
</evidence>
<dbReference type="Gene3D" id="3.50.50.60">
    <property type="entry name" value="FAD/NAD(P)-binding domain"/>
    <property type="match status" value="2"/>
</dbReference>
<sequence>MSSVHSDNQEVADVLIIGGGIVGVCTAFFITKRPEFAQGKLRVVLLEENDIACAASGKAGGFLALDWHGKPTESLSTLSYRLHEKLAEEYNGAKKWDYRKVKTLSMSLMPAGNSQKLPEDMPWFDTQCVEKYSTLGTPSTTSQIQPYKFCQEIFRLAHEAGVRLVKGKAVDVHATYVTYVPEGANEDDIRRFDARKVVVCAGPWTGNLMPETFIDGTRVHSICLRNEHVPNTPYAIFTDIVLPDGENSHPEIFSRSDHWYVSGAPDMHPLPNSSKTVTVKKSRCEDIKHQLDSVSSMFRDSTITVEQACYLPTSSRTGLPIIGCRKDGVYIASGHSCWGITQGPGTGYVMSELLFDGKIKSADCSYLAY</sequence>
<dbReference type="eggNOG" id="KOG2852">
    <property type="taxonomic scope" value="Eukaryota"/>
</dbReference>
<gene>
    <name evidence="4" type="primary">tda3</name>
    <name evidence="3" type="ORF">SJAG_04359</name>
</gene>
<dbReference type="OMA" id="DDTVYAC"/>
<dbReference type="HOGENOM" id="CLU_007884_14_0_1"/>
<dbReference type="STRING" id="402676.B6K6M3"/>
<dbReference type="EMBL" id="KE651167">
    <property type="protein sequence ID" value="EEB09177.2"/>
    <property type="molecule type" value="Genomic_DNA"/>
</dbReference>
<feature type="transmembrane region" description="Helical" evidence="1">
    <location>
        <begin position="12"/>
        <end position="31"/>
    </location>
</feature>
<dbReference type="SUPFAM" id="SSF51905">
    <property type="entry name" value="FAD/NAD(P)-binding domain"/>
    <property type="match status" value="1"/>
</dbReference>
<feature type="domain" description="FAD dependent oxidoreductase" evidence="2">
    <location>
        <begin position="13"/>
        <end position="353"/>
    </location>
</feature>
<name>B6K6M3_SCHJY</name>
<evidence type="ECO:0000313" key="4">
    <source>
        <dbReference type="JaponicusDB" id="SJAG_04359"/>
    </source>
</evidence>
<proteinExistence type="predicted"/>
<dbReference type="Proteomes" id="UP000001744">
    <property type="component" value="Unassembled WGS sequence"/>
</dbReference>
<evidence type="ECO:0000259" key="2">
    <source>
        <dbReference type="Pfam" id="PF01266"/>
    </source>
</evidence>
<dbReference type="GO" id="GO:0005737">
    <property type="term" value="C:cytoplasm"/>
    <property type="evidence" value="ECO:0000318"/>
    <property type="project" value="GO_Central"/>
</dbReference>
<dbReference type="GO" id="GO:0042147">
    <property type="term" value="P:retrograde transport, endosome to Golgi"/>
    <property type="evidence" value="ECO:0000318"/>
    <property type="project" value="GO_Central"/>
</dbReference>
<keyword evidence="5" id="KW-1185">Reference proteome</keyword>